<name>W9Y7I4_9EURO</name>
<proteinExistence type="predicted"/>
<dbReference type="AlphaFoldDB" id="W9Y7I4"/>
<dbReference type="Proteomes" id="UP000019478">
    <property type="component" value="Unassembled WGS sequence"/>
</dbReference>
<evidence type="ECO:0000313" key="3">
    <source>
        <dbReference type="Proteomes" id="UP000019478"/>
    </source>
</evidence>
<dbReference type="eggNOG" id="ENOG502RARJ">
    <property type="taxonomic scope" value="Eukaryota"/>
</dbReference>
<sequence length="346" mass="36219">MAAFVADIAPNSQLLSGPAQDSLEEIMSAMFALNVADSGMNVALACQQVQTTEAQVEMVDSGLKPDLVKNLLCWIADHGYAFNTNRQEVYSTLQAALWGLGVAGGYTTNRTEICDNLGLFDTIGDYLGIHVAQYQNLVCNNIPSSTPSITSFPNSTAITPSVSSNLTTSGHPTAWTSNVTAWGSGTPWRGGNRTTWGPPISFTGTTWGPPIWFTGTIGTGWSATGNPQTNNVTGTVAASGMRTGRPRTSNVTEPTGTGVGSRIGTGSPQTYNATLPAGTGAFSDAAGDSPRTNNFTQPTGTDVASGTATELLNQTSIVPCTPPTPTAKLFFPAVSTTNSHYLFKRY</sequence>
<feature type="compositionally biased region" description="Polar residues" evidence="1">
    <location>
        <begin position="246"/>
        <end position="255"/>
    </location>
</feature>
<dbReference type="RefSeq" id="XP_007737779.1">
    <property type="nucleotide sequence ID" value="XM_007739589.1"/>
</dbReference>
<evidence type="ECO:0000256" key="1">
    <source>
        <dbReference type="SAM" id="MobiDB-lite"/>
    </source>
</evidence>
<dbReference type="GeneID" id="19173579"/>
<gene>
    <name evidence="2" type="ORF">A1O3_09495</name>
</gene>
<reference evidence="2 3" key="1">
    <citation type="submission" date="2013-03" db="EMBL/GenBank/DDBJ databases">
        <title>The Genome Sequence of Capronia epimyces CBS 606.96.</title>
        <authorList>
            <consortium name="The Broad Institute Genomics Platform"/>
            <person name="Cuomo C."/>
            <person name="de Hoog S."/>
            <person name="Gorbushina A."/>
            <person name="Walker B."/>
            <person name="Young S.K."/>
            <person name="Zeng Q."/>
            <person name="Gargeya S."/>
            <person name="Fitzgerald M."/>
            <person name="Haas B."/>
            <person name="Abouelleil A."/>
            <person name="Allen A.W."/>
            <person name="Alvarado L."/>
            <person name="Arachchi H.M."/>
            <person name="Berlin A.M."/>
            <person name="Chapman S.B."/>
            <person name="Gainer-Dewar J."/>
            <person name="Goldberg J."/>
            <person name="Griggs A."/>
            <person name="Gujja S."/>
            <person name="Hansen M."/>
            <person name="Howarth C."/>
            <person name="Imamovic A."/>
            <person name="Ireland A."/>
            <person name="Larimer J."/>
            <person name="McCowan C."/>
            <person name="Murphy C."/>
            <person name="Pearson M."/>
            <person name="Poon T.W."/>
            <person name="Priest M."/>
            <person name="Roberts A."/>
            <person name="Saif S."/>
            <person name="Shea T."/>
            <person name="Sisk P."/>
            <person name="Sykes S."/>
            <person name="Wortman J."/>
            <person name="Nusbaum C."/>
            <person name="Birren B."/>
        </authorList>
    </citation>
    <scope>NUCLEOTIDE SEQUENCE [LARGE SCALE GENOMIC DNA]</scope>
    <source>
        <strain evidence="2 3">CBS 606.96</strain>
    </source>
</reference>
<dbReference type="OrthoDB" id="4116414at2759"/>
<dbReference type="HOGENOM" id="CLU_043050_0_0_1"/>
<protein>
    <submittedName>
        <fullName evidence="2">Uncharacterized protein</fullName>
    </submittedName>
</protein>
<organism evidence="2 3">
    <name type="scientific">Capronia epimyces CBS 606.96</name>
    <dbReference type="NCBI Taxonomy" id="1182542"/>
    <lineage>
        <taxon>Eukaryota</taxon>
        <taxon>Fungi</taxon>
        <taxon>Dikarya</taxon>
        <taxon>Ascomycota</taxon>
        <taxon>Pezizomycotina</taxon>
        <taxon>Eurotiomycetes</taxon>
        <taxon>Chaetothyriomycetidae</taxon>
        <taxon>Chaetothyriales</taxon>
        <taxon>Herpotrichiellaceae</taxon>
        <taxon>Capronia</taxon>
    </lineage>
</organism>
<feature type="region of interest" description="Disordered" evidence="1">
    <location>
        <begin position="238"/>
        <end position="268"/>
    </location>
</feature>
<dbReference type="EMBL" id="AMGY01000009">
    <property type="protein sequence ID" value="EXJ78334.1"/>
    <property type="molecule type" value="Genomic_DNA"/>
</dbReference>
<accession>W9Y7I4</accession>
<comment type="caution">
    <text evidence="2">The sequence shown here is derived from an EMBL/GenBank/DDBJ whole genome shotgun (WGS) entry which is preliminary data.</text>
</comment>
<evidence type="ECO:0000313" key="2">
    <source>
        <dbReference type="EMBL" id="EXJ78334.1"/>
    </source>
</evidence>
<keyword evidence="3" id="KW-1185">Reference proteome</keyword>